<sequence length="297" mass="34365">MIISMEYIPAKTIISKTKDANWFGTDYNMNIYKGCCHGCIYCDSRSDCYRITDFDKVRAKDNALVLIRDELRRKQKTGVVGTGAMSDPYNPYEKELKLTRHGLEIQEAYGFGTAIATKSALITRDCDILKTMKEQAPVICKITITNYRDDIAAKIEPGVNTSTKRFEAISKLADEGIFTGVLFMPLLPYISDNKENIRETVARAKDNGARFIYPLFGVTLRNTQREYYYHKLDQNFPGLKEKYIKKYGNRYLCSSARQKELYEYFADECEKHKLLYHMKHIIASYKSGYQFEQLSLF</sequence>
<dbReference type="KEGG" id="acel:acsn021_36100"/>
<evidence type="ECO:0000313" key="2">
    <source>
        <dbReference type="Proteomes" id="UP000515561"/>
    </source>
</evidence>
<dbReference type="InterPro" id="IPR007197">
    <property type="entry name" value="rSAM"/>
</dbReference>
<dbReference type="SFLD" id="SFLDG01084">
    <property type="entry name" value="Uncharacterised_Radical_SAM_Su"/>
    <property type="match status" value="1"/>
</dbReference>
<gene>
    <name evidence="1" type="ORF">acsn021_36100</name>
</gene>
<keyword evidence="2" id="KW-1185">Reference proteome</keyword>
<reference evidence="1 2" key="1">
    <citation type="journal article" date="2016" name="Int. J. Syst. Evol. Microbiol.">
        <title>Descriptions of Anaerotaenia torta gen. nov., sp. nov. and Anaerocolumna cellulosilytica gen. nov., sp. nov. isolated from a methanogenic reactor of cattle waste.</title>
        <authorList>
            <person name="Uek A."/>
            <person name="Ohtaki Y."/>
            <person name="Kaku N."/>
            <person name="Ueki K."/>
        </authorList>
    </citation>
    <scope>NUCLEOTIDE SEQUENCE [LARGE SCALE GENOMIC DNA]</scope>
    <source>
        <strain evidence="1 2">SN021</strain>
    </source>
</reference>
<dbReference type="InterPro" id="IPR058240">
    <property type="entry name" value="rSAM_sf"/>
</dbReference>
<dbReference type="GO" id="GO:0051536">
    <property type="term" value="F:iron-sulfur cluster binding"/>
    <property type="evidence" value="ECO:0007669"/>
    <property type="project" value="InterPro"/>
</dbReference>
<dbReference type="Gene3D" id="3.80.30.30">
    <property type="match status" value="1"/>
</dbReference>
<protein>
    <submittedName>
        <fullName evidence="1">Radical SAM protein</fullName>
    </submittedName>
</protein>
<dbReference type="PANTHER" id="PTHR43432">
    <property type="entry name" value="SLR0285 PROTEIN"/>
    <property type="match status" value="1"/>
</dbReference>
<dbReference type="CDD" id="cd01335">
    <property type="entry name" value="Radical_SAM"/>
    <property type="match status" value="1"/>
</dbReference>
<dbReference type="PANTHER" id="PTHR43432:SF5">
    <property type="entry name" value="ELP3_MIAA_NIFB-LIKE RADICAL SAM CORE DOMAIN-CONTAINING PROTEIN"/>
    <property type="match status" value="1"/>
</dbReference>
<dbReference type="InterPro" id="IPR040086">
    <property type="entry name" value="MJ0683-like"/>
</dbReference>
<organism evidence="1 2">
    <name type="scientific">Anaerocolumna cellulosilytica</name>
    <dbReference type="NCBI Taxonomy" id="433286"/>
    <lineage>
        <taxon>Bacteria</taxon>
        <taxon>Bacillati</taxon>
        <taxon>Bacillota</taxon>
        <taxon>Clostridia</taxon>
        <taxon>Lachnospirales</taxon>
        <taxon>Lachnospiraceae</taxon>
        <taxon>Anaerocolumna</taxon>
    </lineage>
</organism>
<dbReference type="SFLD" id="SFLDS00029">
    <property type="entry name" value="Radical_SAM"/>
    <property type="match status" value="1"/>
</dbReference>
<evidence type="ECO:0000313" key="1">
    <source>
        <dbReference type="EMBL" id="BCJ96041.1"/>
    </source>
</evidence>
<dbReference type="GO" id="GO:0003824">
    <property type="term" value="F:catalytic activity"/>
    <property type="evidence" value="ECO:0007669"/>
    <property type="project" value="InterPro"/>
</dbReference>
<dbReference type="Pfam" id="PF04055">
    <property type="entry name" value="Radical_SAM"/>
    <property type="match status" value="1"/>
</dbReference>
<accession>A0A6S6RB59</accession>
<name>A0A6S6RB59_9FIRM</name>
<proteinExistence type="predicted"/>
<dbReference type="Proteomes" id="UP000515561">
    <property type="component" value="Chromosome"/>
</dbReference>
<dbReference type="EMBL" id="AP023367">
    <property type="protein sequence ID" value="BCJ96041.1"/>
    <property type="molecule type" value="Genomic_DNA"/>
</dbReference>
<dbReference type="AlphaFoldDB" id="A0A6S6RB59"/>
<dbReference type="SUPFAM" id="SSF102114">
    <property type="entry name" value="Radical SAM enzymes"/>
    <property type="match status" value="1"/>
</dbReference>